<dbReference type="InterPro" id="IPR042258">
    <property type="entry name" value="DGOK_N"/>
</dbReference>
<name>A0A2K8KNK2_9GAMM</name>
<dbReference type="Gene3D" id="3.30.420.310">
    <property type="entry name" value="2-keto-3-deoxy-galactonokinase, C-terminal domain"/>
    <property type="match status" value="1"/>
</dbReference>
<reference evidence="1 2" key="1">
    <citation type="journal article" date="2017" name="Environ. Microbiol.">
        <title>Genomic and physiological analyses of 'Reinekea forsetii' reveal a versatile opportunistic lifestyle during spring algae blooms.</title>
        <authorList>
            <person name="Avci B."/>
            <person name="Hahnke R.L."/>
            <person name="Chafee M."/>
            <person name="Fischer T."/>
            <person name="Gruber-Vodicka H."/>
            <person name="Tegetmeyer H.E."/>
            <person name="Harder J."/>
            <person name="Fuchs B.M."/>
            <person name="Amann R.I."/>
            <person name="Teeling H."/>
        </authorList>
    </citation>
    <scope>NUCLEOTIDE SEQUENCE [LARGE SCALE GENOMIC DNA]</scope>
    <source>
        <strain evidence="1 2">Hel1_31_D35</strain>
    </source>
</reference>
<proteinExistence type="predicted"/>
<dbReference type="Pfam" id="PF05035">
    <property type="entry name" value="DGOK"/>
    <property type="match status" value="1"/>
</dbReference>
<evidence type="ECO:0000313" key="1">
    <source>
        <dbReference type="EMBL" id="ATX76378.1"/>
    </source>
</evidence>
<sequence>MENIDSETISFIAADWGTTNLRIWAIDVNGDVICKRTSDQGMSMVEPDGFESILVKLTEDLLSNNWVMPVVICGMVGSKNGWMEAPYESVPSNVSKPKRIVSPKTKDPRISVKILPGLKQRFPEDVMRGEETQISGFLRNNPNFSGCLCLPGTHTKWVAVENGLVERFQTSITGEMYNILSRYSILQLTLDMKSWDQQEFLDSVQEITKSPDLLLSMLFRIRAKSLLIATVASPTTAVLSGLLIGYDVLSAKYFWQNRPIYVLGEEKLANLYADAFSFQKIDATVFNVDQATVLGLISAKKIAFELNTYS</sequence>
<evidence type="ECO:0000313" key="2">
    <source>
        <dbReference type="Proteomes" id="UP000229757"/>
    </source>
</evidence>
<protein>
    <submittedName>
        <fullName evidence="1">2-dehydro-3-deoxygalactonokinase</fullName>
        <ecNumber evidence="1">2.7.1.58</ecNumber>
    </submittedName>
</protein>
<dbReference type="GO" id="GO:0034194">
    <property type="term" value="P:D-galactonate catabolic process"/>
    <property type="evidence" value="ECO:0007669"/>
    <property type="project" value="InterPro"/>
</dbReference>
<accession>A0A2K8KNK2</accession>
<dbReference type="EMBL" id="CP011797">
    <property type="protein sequence ID" value="ATX76378.1"/>
    <property type="molecule type" value="Genomic_DNA"/>
</dbReference>
<keyword evidence="2" id="KW-1185">Reference proteome</keyword>
<dbReference type="KEGG" id="rfo:REIFOR_01232"/>
<dbReference type="OrthoDB" id="256574at2"/>
<dbReference type="InterPro" id="IPR007729">
    <property type="entry name" value="DGOK"/>
</dbReference>
<dbReference type="GO" id="GO:0008671">
    <property type="term" value="F:2-dehydro-3-deoxygalactonokinase activity"/>
    <property type="evidence" value="ECO:0007669"/>
    <property type="project" value="UniProtKB-EC"/>
</dbReference>
<dbReference type="RefSeq" id="WP_100256721.1">
    <property type="nucleotide sequence ID" value="NZ_CP011797.1"/>
</dbReference>
<gene>
    <name evidence="1" type="ORF">REIFOR_01232</name>
</gene>
<dbReference type="AlphaFoldDB" id="A0A2K8KNK2"/>
<dbReference type="EC" id="2.7.1.58" evidence="1"/>
<keyword evidence="1" id="KW-0808">Transferase</keyword>
<dbReference type="InterPro" id="IPR042257">
    <property type="entry name" value="DGOK_C"/>
</dbReference>
<dbReference type="Gene3D" id="3.30.420.300">
    <property type="entry name" value="2-keto-3-deoxy-galactonokinase, substrate binding domain"/>
    <property type="match status" value="1"/>
</dbReference>
<keyword evidence="1" id="KW-0418">Kinase</keyword>
<organism evidence="1 2">
    <name type="scientific">Reinekea forsetii</name>
    <dbReference type="NCBI Taxonomy" id="1336806"/>
    <lineage>
        <taxon>Bacteria</taxon>
        <taxon>Pseudomonadati</taxon>
        <taxon>Pseudomonadota</taxon>
        <taxon>Gammaproteobacteria</taxon>
        <taxon>Oceanospirillales</taxon>
        <taxon>Saccharospirillaceae</taxon>
        <taxon>Reinekea</taxon>
    </lineage>
</organism>
<dbReference type="Proteomes" id="UP000229757">
    <property type="component" value="Chromosome"/>
</dbReference>